<name>A0A1E3GYY4_9HYPH</name>
<dbReference type="PROSITE" id="PS51782">
    <property type="entry name" value="LYSM"/>
    <property type="match status" value="2"/>
</dbReference>
<dbReference type="CDD" id="cd00118">
    <property type="entry name" value="LysM"/>
    <property type="match status" value="2"/>
</dbReference>
<dbReference type="PANTHER" id="PTHR21666">
    <property type="entry name" value="PEPTIDASE-RELATED"/>
    <property type="match status" value="1"/>
</dbReference>
<feature type="compositionally biased region" description="Low complexity" evidence="2">
    <location>
        <begin position="288"/>
        <end position="300"/>
    </location>
</feature>
<dbReference type="InterPro" id="IPR050570">
    <property type="entry name" value="Cell_wall_metabolism_enzyme"/>
</dbReference>
<dbReference type="Proteomes" id="UP000094622">
    <property type="component" value="Unassembled WGS sequence"/>
</dbReference>
<dbReference type="CDD" id="cd12797">
    <property type="entry name" value="M23_peptidase"/>
    <property type="match status" value="1"/>
</dbReference>
<dbReference type="InterPro" id="IPR016047">
    <property type="entry name" value="M23ase_b-sheet_dom"/>
</dbReference>
<dbReference type="AlphaFoldDB" id="A0A1E3GYY4"/>
<evidence type="ECO:0000259" key="3">
    <source>
        <dbReference type="PROSITE" id="PS51782"/>
    </source>
</evidence>
<evidence type="ECO:0000313" key="5">
    <source>
        <dbReference type="Proteomes" id="UP000094622"/>
    </source>
</evidence>
<evidence type="ECO:0000313" key="4">
    <source>
        <dbReference type="EMBL" id="ODN69270.1"/>
    </source>
</evidence>
<feature type="region of interest" description="Disordered" evidence="2">
    <location>
        <begin position="198"/>
        <end position="225"/>
    </location>
</feature>
<keyword evidence="4" id="KW-0378">Hydrolase</keyword>
<dbReference type="Pfam" id="PF01476">
    <property type="entry name" value="LysM"/>
    <property type="match status" value="2"/>
</dbReference>
<accession>A0A1E3GYY4</accession>
<feature type="region of interest" description="Disordered" evidence="2">
    <location>
        <begin position="66"/>
        <end position="97"/>
    </location>
</feature>
<dbReference type="EMBL" id="MCRJ01000100">
    <property type="protein sequence ID" value="ODN69270.1"/>
    <property type="molecule type" value="Genomic_DNA"/>
</dbReference>
<dbReference type="Gene3D" id="3.10.350.10">
    <property type="entry name" value="LysM domain"/>
    <property type="match status" value="2"/>
</dbReference>
<protein>
    <submittedName>
        <fullName evidence="4">Murein hydrolase activator NlpD</fullName>
    </submittedName>
</protein>
<dbReference type="SUPFAM" id="SSF51261">
    <property type="entry name" value="Duplicated hybrid motif"/>
    <property type="match status" value="1"/>
</dbReference>
<feature type="domain" description="LysM" evidence="3">
    <location>
        <begin position="143"/>
        <end position="187"/>
    </location>
</feature>
<reference evidence="4 5" key="1">
    <citation type="submission" date="2016-07" db="EMBL/GenBank/DDBJ databases">
        <title>Draft Genome Sequence of Methylobrevis pamukkalensis PK2.</title>
        <authorList>
            <person name="Vasilenko O.V."/>
            <person name="Doronina N.V."/>
            <person name="Shmareva M.N."/>
            <person name="Tarlachkov S.V."/>
            <person name="Mustakhimov I."/>
            <person name="Trotsenko Y.A."/>
        </authorList>
    </citation>
    <scope>NUCLEOTIDE SEQUENCE [LARGE SCALE GENOMIC DNA]</scope>
    <source>
        <strain evidence="4 5">PK2</strain>
    </source>
</reference>
<dbReference type="InterPro" id="IPR011055">
    <property type="entry name" value="Dup_hybrid_motif"/>
</dbReference>
<feature type="compositionally biased region" description="Low complexity" evidence="2">
    <location>
        <begin position="318"/>
        <end position="332"/>
    </location>
</feature>
<dbReference type="SMART" id="SM00257">
    <property type="entry name" value="LysM"/>
    <property type="match status" value="2"/>
</dbReference>
<comment type="similarity">
    <text evidence="1">Belongs to the E.coli NlpD/Haemophilus LppB family.</text>
</comment>
<dbReference type="Gene3D" id="2.70.70.10">
    <property type="entry name" value="Glucose Permease (Domain IIA)"/>
    <property type="match status" value="1"/>
</dbReference>
<keyword evidence="5" id="KW-1185">Reference proteome</keyword>
<dbReference type="InterPro" id="IPR018392">
    <property type="entry name" value="LysM"/>
</dbReference>
<gene>
    <name evidence="4" type="primary">nlpD</name>
    <name evidence="4" type="ORF">A6302_03428</name>
</gene>
<dbReference type="Pfam" id="PF01551">
    <property type="entry name" value="Peptidase_M23"/>
    <property type="match status" value="1"/>
</dbReference>
<feature type="compositionally biased region" description="Low complexity" evidence="2">
    <location>
        <begin position="358"/>
        <end position="380"/>
    </location>
</feature>
<evidence type="ECO:0000256" key="2">
    <source>
        <dbReference type="SAM" id="MobiDB-lite"/>
    </source>
</evidence>
<sequence>MSDFTTNSRLRYLSQVAALAITAGVGAGCSGDVTRLDTLFEPTSNRTATMGQATPAGDVTYTGSLQNADPAPRTPVASNALPPVQGAPTASDYNQAPSNPMMRPPTADYGAQAPAVYAPAPAVATANVAGQAVGPGWSGAGGSSVTLRPGETVKTLATRYNVPESAILKVNGLSSASQAPAGSQIVIPVYNSAARPATAAPTAPQMPGAPSMTSPSVAVAPPARPLGQLPANAPATASAGGVYVVKSGDSLGRIANDHGMRSVELAAANGINASDPIRVGQTLRIPQAGQAGAAPTQVAQLPSKTMTDAARPTPAPARPAAAAAAAPAGTPAAPAPTKPAATGLAPMPSNRETEQQIASVAPTAPVAAAPAPSQSQASASDTGASKSFRWPVNGRVISSFGKKPNGERNDGINLDAPEGTPIKAAEGGTVIYSGNELKGYGNLVLIKHSNGMVSAYAHASELLVRRGDEVRRGQMIGRVGATGSVSRPQLHFELREGNRPVDPSPYLNG</sequence>
<feature type="domain" description="LysM" evidence="3">
    <location>
        <begin position="241"/>
        <end position="285"/>
    </location>
</feature>
<comment type="caution">
    <text evidence="4">The sequence shown here is derived from an EMBL/GenBank/DDBJ whole genome shotgun (WGS) entry which is preliminary data.</text>
</comment>
<feature type="region of interest" description="Disordered" evidence="2">
    <location>
        <begin position="288"/>
        <end position="420"/>
    </location>
</feature>
<evidence type="ECO:0000256" key="1">
    <source>
        <dbReference type="ARBA" id="ARBA00038420"/>
    </source>
</evidence>
<dbReference type="PANTHER" id="PTHR21666:SF263">
    <property type="entry name" value="MUREIN HYDROLASE ACTIVATOR NLPD"/>
    <property type="match status" value="1"/>
</dbReference>
<dbReference type="OrthoDB" id="9795421at2"/>
<dbReference type="InterPro" id="IPR036779">
    <property type="entry name" value="LysM_dom_sf"/>
</dbReference>
<dbReference type="GO" id="GO:0004222">
    <property type="term" value="F:metalloendopeptidase activity"/>
    <property type="evidence" value="ECO:0007669"/>
    <property type="project" value="TreeGrafter"/>
</dbReference>
<proteinExistence type="inferred from homology"/>
<organism evidence="4 5">
    <name type="scientific">Methylobrevis pamukkalensis</name>
    <dbReference type="NCBI Taxonomy" id="1439726"/>
    <lineage>
        <taxon>Bacteria</taxon>
        <taxon>Pseudomonadati</taxon>
        <taxon>Pseudomonadota</taxon>
        <taxon>Alphaproteobacteria</taxon>
        <taxon>Hyphomicrobiales</taxon>
        <taxon>Pleomorphomonadaceae</taxon>
        <taxon>Methylobrevis</taxon>
    </lineage>
</organism>
<dbReference type="RefSeq" id="WP_069307775.1">
    <property type="nucleotide sequence ID" value="NZ_MCRJ01000100.1"/>
</dbReference>
<dbReference type="SUPFAM" id="SSF54106">
    <property type="entry name" value="LysM domain"/>
    <property type="match status" value="1"/>
</dbReference>
<feature type="compositionally biased region" description="Low complexity" evidence="2">
    <location>
        <begin position="198"/>
        <end position="221"/>
    </location>
</feature>